<keyword evidence="2" id="KW-1185">Reference proteome</keyword>
<reference evidence="1" key="1">
    <citation type="submission" date="2022-11" db="EMBL/GenBank/DDBJ databases">
        <title>Genome Sequence of Nemania bipapillata.</title>
        <authorList>
            <person name="Buettner E."/>
        </authorList>
    </citation>
    <scope>NUCLEOTIDE SEQUENCE</scope>
    <source>
        <strain evidence="1">CP14</strain>
    </source>
</reference>
<gene>
    <name evidence="1" type="ORF">ONZ43_g5342</name>
</gene>
<organism evidence="1 2">
    <name type="scientific">Nemania bipapillata</name>
    <dbReference type="NCBI Taxonomy" id="110536"/>
    <lineage>
        <taxon>Eukaryota</taxon>
        <taxon>Fungi</taxon>
        <taxon>Dikarya</taxon>
        <taxon>Ascomycota</taxon>
        <taxon>Pezizomycotina</taxon>
        <taxon>Sordariomycetes</taxon>
        <taxon>Xylariomycetidae</taxon>
        <taxon>Xylariales</taxon>
        <taxon>Xylariaceae</taxon>
        <taxon>Nemania</taxon>
    </lineage>
</organism>
<name>A0ACC2IC08_9PEZI</name>
<dbReference type="Proteomes" id="UP001153334">
    <property type="component" value="Unassembled WGS sequence"/>
</dbReference>
<protein>
    <submittedName>
        <fullName evidence="1">Uncharacterized protein</fullName>
    </submittedName>
</protein>
<dbReference type="EMBL" id="JAPESX010001623">
    <property type="protein sequence ID" value="KAJ8112671.1"/>
    <property type="molecule type" value="Genomic_DNA"/>
</dbReference>
<evidence type="ECO:0000313" key="1">
    <source>
        <dbReference type="EMBL" id="KAJ8112671.1"/>
    </source>
</evidence>
<proteinExistence type="predicted"/>
<evidence type="ECO:0000313" key="2">
    <source>
        <dbReference type="Proteomes" id="UP001153334"/>
    </source>
</evidence>
<sequence length="496" mass="53771">MSSKPSTDPPAGDSGKWSQSQSSAEDQSTVTSGPANETRAFKESEKGSAPSLDLVGFDGEGDPLDPKNWPTSKKVYTTALWALTTCWITFASAIYAAGTREISEEFDVSLTTATSGTSLLIFGFAIGPLLWAPLCEVYGRKWTALGPYFISAAFAFGTATAKDIQTSISGAPPQLGAPMVCYGITIAAAPTLGPIIGGAFIASGSGWRWTQYLTGILMAVQFVLDALFLDESHADIILTRKAQQLRRSTGNWVLHSKWEESSPTFRNLCTTFLVRPFQLLLDPICLFLTIYGSFVYAILYASIESFALEYGQFRGWGPVISQLPFLALLVGCFVAAAGNIYNNAVYYVGRLIANHYKPVPEARLPPMMVGSFAFAAGLFLFGWTSSKHVSTPAPSIVGVFLTGLGFTLIFQSSLQYLVDTFTRYSASAIAANTFVRSLVAGAFPLFIYPLYEAIGIDWGSSLFGFVAVVLIPAPFLFFIWGKRIRARGEFSKFSTY</sequence>
<comment type="caution">
    <text evidence="1">The sequence shown here is derived from an EMBL/GenBank/DDBJ whole genome shotgun (WGS) entry which is preliminary data.</text>
</comment>
<accession>A0ACC2IC08</accession>